<dbReference type="InterPro" id="IPR025403">
    <property type="entry name" value="TgpA-like_C"/>
</dbReference>
<evidence type="ECO:0000313" key="3">
    <source>
        <dbReference type="EMBL" id="TDP64060.1"/>
    </source>
</evidence>
<dbReference type="AlphaFoldDB" id="A0A4R6QKF3"/>
<dbReference type="EMBL" id="SNXS01000004">
    <property type="protein sequence ID" value="TDP64060.1"/>
    <property type="molecule type" value="Genomic_DNA"/>
</dbReference>
<keyword evidence="4" id="KW-1185">Reference proteome</keyword>
<comment type="caution">
    <text evidence="3">The sequence shown here is derived from an EMBL/GenBank/DDBJ whole genome shotgun (WGS) entry which is preliminary data.</text>
</comment>
<evidence type="ECO:0000256" key="1">
    <source>
        <dbReference type="SAM" id="Phobius"/>
    </source>
</evidence>
<dbReference type="InterPro" id="IPR002931">
    <property type="entry name" value="Transglutaminase-like"/>
</dbReference>
<dbReference type="Pfam" id="PF01841">
    <property type="entry name" value="Transglut_core"/>
    <property type="match status" value="1"/>
</dbReference>
<feature type="transmembrane region" description="Helical" evidence="1">
    <location>
        <begin position="38"/>
        <end position="62"/>
    </location>
</feature>
<proteinExistence type="predicted"/>
<dbReference type="Proteomes" id="UP000295361">
    <property type="component" value="Unassembled WGS sequence"/>
</dbReference>
<dbReference type="Pfam" id="PF13559">
    <property type="entry name" value="DUF4129"/>
    <property type="match status" value="1"/>
</dbReference>
<dbReference type="Pfam" id="PF11992">
    <property type="entry name" value="TgpA_N"/>
    <property type="match status" value="1"/>
</dbReference>
<feature type="transmembrane region" description="Helical" evidence="1">
    <location>
        <begin position="117"/>
        <end position="135"/>
    </location>
</feature>
<sequence>MFLLAVIALTIAPHASHLPAWCSVITAAVLVWRARLALLGAALPGRWILVAVLAIVVGLTFATHRTLLGREAGVTLLVMLMALKTLELRARRDAFVVFFLGFFLVLTHFLYSQSLLTALLMLLTVWALLTAVVLAQMPVGHPPLQRAAFVAARTTLYGTPAVVLLFLLFPRIGPLWGVPSENVGRTGLSNQLSLGAMSEIANDESIAMRLRFAGPVPPPESLYFRGPVLSRFDGRQWLPAERDPSLPSRRPSWRTGGQKLDYEITLEPLRLRVLPLLESSDQPPGSSFMVDELRVTRSADLQWLAARTVTERLRFEASAWLGYRAGPFQPDLSLRQDVQLPPGLNPRTLAWASALRNRPDLAQADAPTLAAAVMSHIKREDFTYTLAPGRYGEDSPHVVDEFWFDRRLGFCEHFAAAFVVVMRAMDVPARVVTGFQGADPQLQDGYLIVRNSHAHAWAEFWAEGQGWMRADPTAAVAPERISISRQLQPAPGLIGGALGTVNPELWLGVRRGWENLNNRWNQWVLNYSKAQQFELMRKLGWSSPDWQALTQLIAGVIVIVALAGMAWTQWDARRRDPWERQRSRLIKALQDLGLDAQAHMGPRSLAQQLRTLRGAAAEPLAQLLEALEKQRYAQGAQHLAPKPWWRDFKSAAARLGPYSS</sequence>
<reference evidence="3 4" key="1">
    <citation type="submission" date="2019-03" db="EMBL/GenBank/DDBJ databases">
        <title>Genomic Encyclopedia of Type Strains, Phase IV (KMG-IV): sequencing the most valuable type-strain genomes for metagenomic binning, comparative biology and taxonomic classification.</title>
        <authorList>
            <person name="Goeker M."/>
        </authorList>
    </citation>
    <scope>NUCLEOTIDE SEQUENCE [LARGE SCALE GENOMIC DNA]</scope>
    <source>
        <strain evidence="3 4">DSM 16998</strain>
    </source>
</reference>
<gene>
    <name evidence="3" type="ORF">DES47_104348</name>
</gene>
<dbReference type="Gene3D" id="3.10.620.30">
    <property type="match status" value="1"/>
</dbReference>
<keyword evidence="1" id="KW-0812">Transmembrane</keyword>
<dbReference type="PANTHER" id="PTHR42736">
    <property type="entry name" value="PROTEIN-GLUTAMINE GAMMA-GLUTAMYLTRANSFERASE"/>
    <property type="match status" value="1"/>
</dbReference>
<accession>A0A4R6QKF3</accession>
<protein>
    <submittedName>
        <fullName evidence="3">Uncharacterized protein DUF4129</fullName>
    </submittedName>
</protein>
<dbReference type="PANTHER" id="PTHR42736:SF1">
    <property type="entry name" value="PROTEIN-GLUTAMINE GAMMA-GLUTAMYLTRANSFERASE"/>
    <property type="match status" value="1"/>
</dbReference>
<feature type="transmembrane region" description="Helical" evidence="1">
    <location>
        <begin position="147"/>
        <end position="169"/>
    </location>
</feature>
<name>A0A4R6QKF3_9BURK</name>
<dbReference type="InterPro" id="IPR038765">
    <property type="entry name" value="Papain-like_cys_pep_sf"/>
</dbReference>
<feature type="transmembrane region" description="Helical" evidence="1">
    <location>
        <begin position="94"/>
        <end position="111"/>
    </location>
</feature>
<feature type="transmembrane region" description="Helical" evidence="1">
    <location>
        <begin position="546"/>
        <end position="567"/>
    </location>
</feature>
<keyword evidence="1" id="KW-0472">Membrane</keyword>
<dbReference type="InterPro" id="IPR021878">
    <property type="entry name" value="TgpA_N"/>
</dbReference>
<feature type="domain" description="Transglutaminase-like" evidence="2">
    <location>
        <begin position="403"/>
        <end position="474"/>
    </location>
</feature>
<organism evidence="3 4">
    <name type="scientific">Roseateles toxinivorans</name>
    <dbReference type="NCBI Taxonomy" id="270368"/>
    <lineage>
        <taxon>Bacteria</taxon>
        <taxon>Pseudomonadati</taxon>
        <taxon>Pseudomonadota</taxon>
        <taxon>Betaproteobacteria</taxon>
        <taxon>Burkholderiales</taxon>
        <taxon>Sphaerotilaceae</taxon>
        <taxon>Roseateles</taxon>
    </lineage>
</organism>
<dbReference type="InParanoid" id="A0A4R6QKF3"/>
<evidence type="ECO:0000259" key="2">
    <source>
        <dbReference type="SMART" id="SM00460"/>
    </source>
</evidence>
<evidence type="ECO:0000313" key="4">
    <source>
        <dbReference type="Proteomes" id="UP000295361"/>
    </source>
</evidence>
<dbReference type="SMART" id="SM00460">
    <property type="entry name" value="TGc"/>
    <property type="match status" value="1"/>
</dbReference>
<dbReference type="SUPFAM" id="SSF54001">
    <property type="entry name" value="Cysteine proteinases"/>
    <property type="match status" value="1"/>
</dbReference>
<keyword evidence="1" id="KW-1133">Transmembrane helix</keyword>
<dbReference type="InterPro" id="IPR052901">
    <property type="entry name" value="Bact_TGase-like"/>
</dbReference>